<protein>
    <submittedName>
        <fullName evidence="3">Fructosamine kinase</fullName>
    </submittedName>
</protein>
<evidence type="ECO:0000256" key="2">
    <source>
        <dbReference type="PIRNR" id="PIRNR006221"/>
    </source>
</evidence>
<organism evidence="3 4">
    <name type="scientific">Rubripirellula obstinata</name>
    <dbReference type="NCBI Taxonomy" id="406547"/>
    <lineage>
        <taxon>Bacteria</taxon>
        <taxon>Pseudomonadati</taxon>
        <taxon>Planctomycetota</taxon>
        <taxon>Planctomycetia</taxon>
        <taxon>Pirellulales</taxon>
        <taxon>Pirellulaceae</taxon>
        <taxon>Rubripirellula</taxon>
    </lineage>
</organism>
<dbReference type="PANTHER" id="PTHR12149:SF8">
    <property type="entry name" value="PROTEIN-RIBULOSAMINE 3-KINASE"/>
    <property type="match status" value="1"/>
</dbReference>
<dbReference type="OrthoDB" id="5291879at2"/>
<dbReference type="SUPFAM" id="SSF56112">
    <property type="entry name" value="Protein kinase-like (PK-like)"/>
    <property type="match status" value="1"/>
</dbReference>
<evidence type="ECO:0000313" key="4">
    <source>
        <dbReference type="Proteomes" id="UP000322699"/>
    </source>
</evidence>
<dbReference type="RefSeq" id="WP_084422728.1">
    <property type="nucleotide sequence ID" value="NZ_LWSK01000063.1"/>
</dbReference>
<evidence type="ECO:0000313" key="3">
    <source>
        <dbReference type="EMBL" id="KAA1261353.1"/>
    </source>
</evidence>
<dbReference type="Gene3D" id="3.30.200.20">
    <property type="entry name" value="Phosphorylase Kinase, domain 1"/>
    <property type="match status" value="1"/>
</dbReference>
<keyword evidence="4" id="KW-1185">Reference proteome</keyword>
<name>A0A5B1CPQ7_9BACT</name>
<gene>
    <name evidence="3" type="ORF">LF1_39000</name>
</gene>
<keyword evidence="2 3" id="KW-0418">Kinase</keyword>
<reference evidence="3 4" key="1">
    <citation type="submission" date="2019-08" db="EMBL/GenBank/DDBJ databases">
        <title>Deep-cultivation of Planctomycetes and their phenomic and genomic characterization uncovers novel biology.</title>
        <authorList>
            <person name="Wiegand S."/>
            <person name="Jogler M."/>
            <person name="Boedeker C."/>
            <person name="Pinto D."/>
            <person name="Vollmers J."/>
            <person name="Rivas-Marin E."/>
            <person name="Kohn T."/>
            <person name="Peeters S.H."/>
            <person name="Heuer A."/>
            <person name="Rast P."/>
            <person name="Oberbeckmann S."/>
            <person name="Bunk B."/>
            <person name="Jeske O."/>
            <person name="Meyerdierks A."/>
            <person name="Storesund J.E."/>
            <person name="Kallscheuer N."/>
            <person name="Luecker S."/>
            <person name="Lage O.M."/>
            <person name="Pohl T."/>
            <person name="Merkel B.J."/>
            <person name="Hornburger P."/>
            <person name="Mueller R.-W."/>
            <person name="Bruemmer F."/>
            <person name="Labrenz M."/>
            <person name="Spormann A.M."/>
            <person name="Op Den Camp H."/>
            <person name="Overmann J."/>
            <person name="Amann R."/>
            <person name="Jetten M.S.M."/>
            <person name="Mascher T."/>
            <person name="Medema M.H."/>
            <person name="Devos D.P."/>
            <person name="Kaster A.-K."/>
            <person name="Ovreas L."/>
            <person name="Rohde M."/>
            <person name="Galperin M.Y."/>
            <person name="Jogler C."/>
        </authorList>
    </citation>
    <scope>NUCLEOTIDE SEQUENCE [LARGE SCALE GENOMIC DNA]</scope>
    <source>
        <strain evidence="3 4">LF1</strain>
    </source>
</reference>
<evidence type="ECO:0000256" key="1">
    <source>
        <dbReference type="ARBA" id="ARBA00009460"/>
    </source>
</evidence>
<dbReference type="PIRSF" id="PIRSF006221">
    <property type="entry name" value="Ketosamine-3-kinase"/>
    <property type="match status" value="1"/>
</dbReference>
<sequence>MRSILDVLRELLPQCFEPSGFEQSNANGRVEPVGGGSISDAWHVWLPDQRQLFVKSNSEDFLPNFQAEERGLAALYEAAQDNDDLKVARPLMVAAARSRSWLVMDWISSDRPASDFFGRFGRGLAKLHHATLKPSDDQNRIGWPADNFLGSAKQVNAKAENWPGFVAEHRIGYQIRWAVDQGLADRALVRDCELIMQRMDSLLDGRQDTTSLLHGDLWSGNYLASSDGAAVIIDPAVYYGCREAEFGMLKLFGGCPDEFYRAYDDEFPMADGWQKRVSVYVLYHLLNHLNLFGSGYLSQCKSTAADVLR</sequence>
<dbReference type="InterPro" id="IPR016477">
    <property type="entry name" value="Fructo-/Ketosamine-3-kinase"/>
</dbReference>
<dbReference type="PANTHER" id="PTHR12149">
    <property type="entry name" value="FRUCTOSAMINE 3 KINASE-RELATED PROTEIN"/>
    <property type="match status" value="1"/>
</dbReference>
<dbReference type="InterPro" id="IPR011009">
    <property type="entry name" value="Kinase-like_dom_sf"/>
</dbReference>
<dbReference type="Gene3D" id="3.90.1200.10">
    <property type="match status" value="1"/>
</dbReference>
<accession>A0A5B1CPQ7</accession>
<dbReference type="GO" id="GO:0016301">
    <property type="term" value="F:kinase activity"/>
    <property type="evidence" value="ECO:0007669"/>
    <property type="project" value="UniProtKB-UniRule"/>
</dbReference>
<keyword evidence="2" id="KW-0808">Transferase</keyword>
<proteinExistence type="inferred from homology"/>
<dbReference type="Proteomes" id="UP000322699">
    <property type="component" value="Unassembled WGS sequence"/>
</dbReference>
<comment type="caution">
    <text evidence="3">The sequence shown here is derived from an EMBL/GenBank/DDBJ whole genome shotgun (WGS) entry which is preliminary data.</text>
</comment>
<comment type="similarity">
    <text evidence="1 2">Belongs to the fructosamine kinase family.</text>
</comment>
<dbReference type="Pfam" id="PF03881">
    <property type="entry name" value="Fructosamin_kin"/>
    <property type="match status" value="1"/>
</dbReference>
<dbReference type="AlphaFoldDB" id="A0A5B1CPQ7"/>
<dbReference type="EMBL" id="VRLW01000001">
    <property type="protein sequence ID" value="KAA1261353.1"/>
    <property type="molecule type" value="Genomic_DNA"/>
</dbReference>